<evidence type="ECO:0000313" key="7">
    <source>
        <dbReference type="EMBL" id="KZM22546.1"/>
    </source>
</evidence>
<feature type="region of interest" description="Disordered" evidence="6">
    <location>
        <begin position="67"/>
        <end position="87"/>
    </location>
</feature>
<dbReference type="Pfam" id="PF03946">
    <property type="entry name" value="Ribosomal_L11_N"/>
    <property type="match status" value="1"/>
</dbReference>
<dbReference type="InterPro" id="IPR000911">
    <property type="entry name" value="Ribosomal_uL11"/>
</dbReference>
<keyword evidence="4 5" id="KW-0687">Ribonucleoprotein</keyword>
<dbReference type="PANTHER" id="PTHR11661:SF2">
    <property type="entry name" value="LARGE RIBOSOMAL SUBUNIT PROTEIN UL11"/>
    <property type="match status" value="1"/>
</dbReference>
<feature type="compositionally biased region" description="Low complexity" evidence="6">
    <location>
        <begin position="492"/>
        <end position="502"/>
    </location>
</feature>
<comment type="similarity">
    <text evidence="2 5">Belongs to the universal ribosomal protein uL11 family.</text>
</comment>
<comment type="function">
    <text evidence="1">Component of the ribosome, a large ribonucleoprotein complex responsible for the synthesis of proteins in the cell. The small ribosomal subunit (SSU) binds messenger RNAs (mRNAs) and translates the encoded message by selecting cognate aminoacyl-transfer RNA (tRNA) molecules. The large subunit (LSU) contains the ribosomal catalytic site termed the peptidyl transferase center (PTC), which catalyzes the formation of peptide bonds, thereby polymerizing the amino acids delivered by tRNAs into a polypeptide chain. The nascent polypeptides leave the ribosome through a tunnel in the LSU and interact with protein factors that function in enzymatic processing, targeting, and the membrane insertion of nascent chains at the exit of the ribosomal tunnel.</text>
</comment>
<dbReference type="SUPFAM" id="SSF46906">
    <property type="entry name" value="Ribosomal protein L11, C-terminal domain"/>
    <property type="match status" value="1"/>
</dbReference>
<evidence type="ECO:0000256" key="6">
    <source>
        <dbReference type="SAM" id="MobiDB-lite"/>
    </source>
</evidence>
<evidence type="ECO:0000256" key="2">
    <source>
        <dbReference type="ARBA" id="ARBA00010537"/>
    </source>
</evidence>
<feature type="compositionally biased region" description="Polar residues" evidence="6">
    <location>
        <begin position="1"/>
        <end position="10"/>
    </location>
</feature>
<dbReference type="Gene3D" id="1.10.10.250">
    <property type="entry name" value="Ribosomal protein L11, C-terminal domain"/>
    <property type="match status" value="1"/>
</dbReference>
<dbReference type="InterPro" id="IPR036769">
    <property type="entry name" value="Ribosomal_uL11_C_sf"/>
</dbReference>
<dbReference type="OrthoDB" id="1478556at2759"/>
<proteinExistence type="inferred from homology"/>
<dbReference type="GO" id="GO:0000027">
    <property type="term" value="P:ribosomal large subunit assembly"/>
    <property type="evidence" value="ECO:0007669"/>
    <property type="project" value="UniProtKB-ARBA"/>
</dbReference>
<dbReference type="EMBL" id="JYNV01000212">
    <property type="protein sequence ID" value="KZM22546.1"/>
    <property type="molecule type" value="Genomic_DNA"/>
</dbReference>
<reference evidence="7 8" key="1">
    <citation type="journal article" date="2016" name="Sci. Rep.">
        <title>Draft genome sequencing and secretome analysis of fungal phytopathogen Ascochyta rabiei provides insight into the necrotrophic effector repertoire.</title>
        <authorList>
            <person name="Verma S."/>
            <person name="Gazara R.K."/>
            <person name="Nizam S."/>
            <person name="Parween S."/>
            <person name="Chattopadhyay D."/>
            <person name="Verma P.K."/>
        </authorList>
    </citation>
    <scope>NUCLEOTIDE SEQUENCE [LARGE SCALE GENOMIC DNA]</scope>
    <source>
        <strain evidence="7 8">ArDII</strain>
    </source>
</reference>
<dbReference type="CDD" id="cd00349">
    <property type="entry name" value="Ribosomal_L11"/>
    <property type="match status" value="1"/>
</dbReference>
<evidence type="ECO:0000256" key="5">
    <source>
        <dbReference type="RuleBase" id="RU003978"/>
    </source>
</evidence>
<feature type="region of interest" description="Disordered" evidence="6">
    <location>
        <begin position="110"/>
        <end position="151"/>
    </location>
</feature>
<evidence type="ECO:0000313" key="8">
    <source>
        <dbReference type="Proteomes" id="UP000076837"/>
    </source>
</evidence>
<dbReference type="PANTHER" id="PTHR11661">
    <property type="entry name" value="60S RIBOSOMAL PROTEIN L12"/>
    <property type="match status" value="1"/>
</dbReference>
<dbReference type="STRING" id="5454.A0A163CLE8"/>
<keyword evidence="3 5" id="KW-0689">Ribosomal protein</keyword>
<dbReference type="GO" id="GO:0070180">
    <property type="term" value="F:large ribosomal subunit rRNA binding"/>
    <property type="evidence" value="ECO:0007669"/>
    <property type="project" value="TreeGrafter"/>
</dbReference>
<dbReference type="Gene3D" id="3.30.1550.10">
    <property type="entry name" value="Ribosomal protein L11/L12, N-terminal domain"/>
    <property type="match status" value="1"/>
</dbReference>
<feature type="compositionally biased region" description="Basic and acidic residues" evidence="6">
    <location>
        <begin position="777"/>
        <end position="790"/>
    </location>
</feature>
<protein>
    <submittedName>
        <fullName evidence="7">Structural constituent of ribosome</fullName>
    </submittedName>
</protein>
<dbReference type="GO" id="GO:0002181">
    <property type="term" value="P:cytoplasmic translation"/>
    <property type="evidence" value="ECO:0007669"/>
    <property type="project" value="UniProtKB-ARBA"/>
</dbReference>
<dbReference type="FunFam" id="1.10.10.250:FF:000002">
    <property type="entry name" value="60S ribosomal protein L12"/>
    <property type="match status" value="1"/>
</dbReference>
<evidence type="ECO:0000256" key="3">
    <source>
        <dbReference type="ARBA" id="ARBA00022980"/>
    </source>
</evidence>
<dbReference type="GO" id="GO:0022625">
    <property type="term" value="C:cytosolic large ribosomal subunit"/>
    <property type="evidence" value="ECO:0007669"/>
    <property type="project" value="TreeGrafter"/>
</dbReference>
<dbReference type="SUPFAM" id="SSF54747">
    <property type="entry name" value="Ribosomal L11/L12e N-terminal domain"/>
    <property type="match status" value="1"/>
</dbReference>
<name>A0A163CLE8_DIDRA</name>
<dbReference type="InterPro" id="IPR020784">
    <property type="entry name" value="Ribosomal_uL11_N"/>
</dbReference>
<gene>
    <name evidence="7" type="ORF">ST47_g6322</name>
</gene>
<dbReference type="AlphaFoldDB" id="A0A163CLE8"/>
<dbReference type="FunFam" id="3.30.1550.10:FF:000002">
    <property type="entry name" value="60S ribosomal protein L12"/>
    <property type="match status" value="1"/>
</dbReference>
<dbReference type="InterPro" id="IPR020783">
    <property type="entry name" value="Ribosomal_uL11_C"/>
</dbReference>
<keyword evidence="8" id="KW-1185">Reference proteome</keyword>
<feature type="compositionally biased region" description="Polar residues" evidence="6">
    <location>
        <begin position="131"/>
        <end position="141"/>
    </location>
</feature>
<dbReference type="Proteomes" id="UP000076837">
    <property type="component" value="Unassembled WGS sequence"/>
</dbReference>
<dbReference type="GO" id="GO:0003735">
    <property type="term" value="F:structural constituent of ribosome"/>
    <property type="evidence" value="ECO:0007669"/>
    <property type="project" value="InterPro"/>
</dbReference>
<organism evidence="7 8">
    <name type="scientific">Didymella rabiei</name>
    <name type="common">Chickpea ascochyta blight fungus</name>
    <name type="synonym">Mycosphaerella rabiei</name>
    <dbReference type="NCBI Taxonomy" id="5454"/>
    <lineage>
        <taxon>Eukaryota</taxon>
        <taxon>Fungi</taxon>
        <taxon>Dikarya</taxon>
        <taxon>Ascomycota</taxon>
        <taxon>Pezizomycotina</taxon>
        <taxon>Dothideomycetes</taxon>
        <taxon>Pleosporomycetidae</taxon>
        <taxon>Pleosporales</taxon>
        <taxon>Pleosporineae</taxon>
        <taxon>Didymellaceae</taxon>
        <taxon>Ascochyta</taxon>
    </lineage>
</organism>
<feature type="region of interest" description="Disordered" evidence="6">
    <location>
        <begin position="492"/>
        <end position="514"/>
    </location>
</feature>
<feature type="region of interest" description="Disordered" evidence="6">
    <location>
        <begin position="298"/>
        <end position="317"/>
    </location>
</feature>
<dbReference type="HAMAP" id="MF_00736">
    <property type="entry name" value="Ribosomal_uL11"/>
    <property type="match status" value="1"/>
</dbReference>
<evidence type="ECO:0000256" key="4">
    <source>
        <dbReference type="ARBA" id="ARBA00023274"/>
    </source>
</evidence>
<sequence>MSSQPSSQALQRVKFEPDILDPPAAVDTGPGSPLSPEDSAAIHKVSNSDDEDTTAQACINININKGSARQLSRGPPSAKHQHLSGGTRPVAAYNSALAACPAYISRAKSREDGSLQHRSSYAGGQHEQRTHSSPLEGSSGSIPPRGVHTYAPNDRQAATLSQWPSKLPQGLFPNHLDFATLNAPDRGRMPPRHPAMLSQHMVQPSHQTSSALLSYKEAMRRLQQIPQSALHTGIMPPSTNLAGTQTQSDRLSAVTGVMISSSSVADKENRRPLNMENGSFTGLSEIVEAREYVQILPTSGKHPATSPHMDATKRPKKYSGFRPGCINLQYQTIKVINMPTRGDLLPGQEVPEPTPDNLPYGDTEDYQSSMLIYWLDEQELSYRESIELCKQRFPAETSNYDTIRRRHQGSLQRLAKKYGLKPTSEITKPGFKVLRRGLLAGTKYNRIGGKAFEPTKATHVAENLLGETTTAAEQHASTTSLLWIQSQSQSQAQSQSQSQAQANRGSKGHIRSNRLTQPLATRGLLLACIVVWKDTEGASFEQIQKRLADEFKWELSTATIRKVYYAERPRVYDVRRNTGNDAQVDLEAKASALGTSEPGEDTTGEDASFGLAGTKVTPEHFLKDRPPLALAMPPKFDPSEVKVIHLRATGGEVGASSALAPKIGPLGLSPKKVGEDIAKATGDWKGLRVTVKLTIQNRQAAVSVVPSASSLVIKALKEPPRDRKKEKNIKHTKSVPLDEIIAIAKTMRFKSMAKDLKGTVLEILGTAFSTGCQVDGRSPKDVSDDIKSGEIEIPDEE</sequence>
<dbReference type="InterPro" id="IPR036796">
    <property type="entry name" value="Ribosomal_uL11_N_sf"/>
</dbReference>
<dbReference type="Pfam" id="PF00298">
    <property type="entry name" value="Ribosomal_L11"/>
    <property type="match status" value="1"/>
</dbReference>
<accession>A0A163CLE8</accession>
<feature type="region of interest" description="Disordered" evidence="6">
    <location>
        <begin position="774"/>
        <end position="797"/>
    </location>
</feature>
<evidence type="ECO:0000256" key="1">
    <source>
        <dbReference type="ARBA" id="ARBA00004021"/>
    </source>
</evidence>
<dbReference type="SMART" id="SM00649">
    <property type="entry name" value="RL11"/>
    <property type="match status" value="1"/>
</dbReference>
<feature type="region of interest" description="Disordered" evidence="6">
    <location>
        <begin position="1"/>
        <end position="53"/>
    </location>
</feature>
<comment type="caution">
    <text evidence="7">The sequence shown here is derived from an EMBL/GenBank/DDBJ whole genome shotgun (WGS) entry which is preliminary data.</text>
</comment>